<dbReference type="Gene3D" id="1.25.10.10">
    <property type="entry name" value="Leucine-rich Repeat Variant"/>
    <property type="match status" value="2"/>
</dbReference>
<feature type="region of interest" description="Disordered" evidence="4">
    <location>
        <begin position="275"/>
        <end position="301"/>
    </location>
</feature>
<dbReference type="InterPro" id="IPR016024">
    <property type="entry name" value="ARM-type_fold"/>
</dbReference>
<feature type="compositionally biased region" description="Basic and acidic residues" evidence="4">
    <location>
        <begin position="1050"/>
        <end position="1301"/>
    </location>
</feature>
<dbReference type="PANTHER" id="PTHR15245:SF20">
    <property type="entry name" value="SYMPLEKIN"/>
    <property type="match status" value="1"/>
</dbReference>
<organism evidence="7 8">
    <name type="scientific">Elysia marginata</name>
    <dbReference type="NCBI Taxonomy" id="1093978"/>
    <lineage>
        <taxon>Eukaryota</taxon>
        <taxon>Metazoa</taxon>
        <taxon>Spiralia</taxon>
        <taxon>Lophotrochozoa</taxon>
        <taxon>Mollusca</taxon>
        <taxon>Gastropoda</taxon>
        <taxon>Heterobranchia</taxon>
        <taxon>Euthyneura</taxon>
        <taxon>Panpulmonata</taxon>
        <taxon>Sacoglossa</taxon>
        <taxon>Placobranchoidea</taxon>
        <taxon>Plakobranchidae</taxon>
        <taxon>Elysia</taxon>
    </lineage>
</organism>
<evidence type="ECO:0000256" key="2">
    <source>
        <dbReference type="ARBA" id="ARBA00022664"/>
    </source>
</evidence>
<keyword evidence="3" id="KW-0539">Nucleus</keyword>
<dbReference type="GO" id="GO:0005847">
    <property type="term" value="C:mRNA cleavage and polyadenylation specificity factor complex"/>
    <property type="evidence" value="ECO:0007669"/>
    <property type="project" value="TreeGrafter"/>
</dbReference>
<evidence type="ECO:0000256" key="3">
    <source>
        <dbReference type="ARBA" id="ARBA00023242"/>
    </source>
</evidence>
<feature type="region of interest" description="Disordered" evidence="4">
    <location>
        <begin position="1"/>
        <end position="24"/>
    </location>
</feature>
<dbReference type="Pfam" id="PF11935">
    <property type="entry name" value="SYMPK_PTA1_N"/>
    <property type="match status" value="2"/>
</dbReference>
<keyword evidence="2" id="KW-0507">mRNA processing</keyword>
<dbReference type="PANTHER" id="PTHR15245">
    <property type="entry name" value="SYMPLEKIN-RELATED"/>
    <property type="match status" value="1"/>
</dbReference>
<evidence type="ECO:0000256" key="1">
    <source>
        <dbReference type="ARBA" id="ARBA00004123"/>
    </source>
</evidence>
<feature type="domain" description="Symplekin C-terminal" evidence="6">
    <location>
        <begin position="765"/>
        <end position="946"/>
    </location>
</feature>
<feature type="domain" description="Symplekin/Pta1 N-terminal" evidence="5">
    <location>
        <begin position="135"/>
        <end position="211"/>
    </location>
</feature>
<dbReference type="InterPro" id="IPR021850">
    <property type="entry name" value="Symplekin/Pta1"/>
</dbReference>
<evidence type="ECO:0000313" key="7">
    <source>
        <dbReference type="EMBL" id="GFS11752.1"/>
    </source>
</evidence>
<dbReference type="InterPro" id="IPR022075">
    <property type="entry name" value="Symplekin_C"/>
</dbReference>
<keyword evidence="8" id="KW-1185">Reference proteome</keyword>
<feature type="compositionally biased region" description="Polar residues" evidence="4">
    <location>
        <begin position="7"/>
        <end position="24"/>
    </location>
</feature>
<comment type="caution">
    <text evidence="7">The sequence shown here is derived from an EMBL/GenBank/DDBJ whole genome shotgun (WGS) entry which is preliminary data.</text>
</comment>
<dbReference type="EMBL" id="BMAT01009686">
    <property type="protein sequence ID" value="GFS11752.1"/>
    <property type="molecule type" value="Genomic_DNA"/>
</dbReference>
<feature type="compositionally biased region" description="Basic and acidic residues" evidence="4">
    <location>
        <begin position="288"/>
        <end position="297"/>
    </location>
</feature>
<feature type="domain" description="Symplekin/Pta1 N-terminal" evidence="5">
    <location>
        <begin position="224"/>
        <end position="276"/>
    </location>
</feature>
<name>A0AAV4IR77_9GAST</name>
<dbReference type="InterPro" id="IPR032460">
    <property type="entry name" value="Symplekin/Pta1_N"/>
</dbReference>
<feature type="compositionally biased region" description="Polar residues" evidence="4">
    <location>
        <begin position="1302"/>
        <end position="1312"/>
    </location>
</feature>
<feature type="region of interest" description="Disordered" evidence="4">
    <location>
        <begin position="991"/>
        <end position="1010"/>
    </location>
</feature>
<protein>
    <submittedName>
        <fullName evidence="7">Symplekin</fullName>
    </submittedName>
</protein>
<feature type="region of interest" description="Disordered" evidence="4">
    <location>
        <begin position="1028"/>
        <end position="1320"/>
    </location>
</feature>
<dbReference type="GO" id="GO:0006397">
    <property type="term" value="P:mRNA processing"/>
    <property type="evidence" value="ECO:0007669"/>
    <property type="project" value="UniProtKB-KW"/>
</dbReference>
<proteinExistence type="predicted"/>
<reference evidence="7 8" key="1">
    <citation type="journal article" date="2021" name="Elife">
        <title>Chloroplast acquisition without the gene transfer in kleptoplastic sea slugs, Plakobranchus ocellatus.</title>
        <authorList>
            <person name="Maeda T."/>
            <person name="Takahashi S."/>
            <person name="Yoshida T."/>
            <person name="Shimamura S."/>
            <person name="Takaki Y."/>
            <person name="Nagai Y."/>
            <person name="Toyoda A."/>
            <person name="Suzuki Y."/>
            <person name="Arimoto A."/>
            <person name="Ishii H."/>
            <person name="Satoh N."/>
            <person name="Nishiyama T."/>
            <person name="Hasebe M."/>
            <person name="Maruyama T."/>
            <person name="Minagawa J."/>
            <person name="Obokata J."/>
            <person name="Shigenobu S."/>
        </authorList>
    </citation>
    <scope>NUCLEOTIDE SEQUENCE [LARGE SCALE GENOMIC DNA]</scope>
</reference>
<dbReference type="InterPro" id="IPR011989">
    <property type="entry name" value="ARM-like"/>
</dbReference>
<accession>A0AAV4IR77</accession>
<sequence length="1320" mass="150297">MDRSNDRSSPTPGPSSKTNIRRSTAAQFFNKDEEADKATDLGSTYDTVVTLLNDAAVMSKSAEKIASLRKAQELIIHKSSDLLDNFLDEMLAFQSDQSKDVKRFIIGFMEEACKKDFECLPKVMPSMVMLLGDDDINVQKKVILTVSSMFRLTLAWISKTKQTRTEMKEVWMHLNEVKNLMYDFLESVNDGIRTHAVKFLEGLTLTLSKRTQDSYFYVLLPLVNLPPTLAKSQVSSVRKNLKTQMMGLLKHSASLDFLPQISTLLTDLGASQSEIDEDDDGLTPWVDRTSKKSKPEPAQKQTAIDVTAEDILPRLNPQNVTDLVLLSMVMLPDSMPALFESTYTPVAAAGTQAQISHIARLLATQLTMAGMGKGLGELQMQALKSEAEAEGNKDDEQPASPKQIIQTVVGLKTDEQEQQPPSKKLKMSQLPMPPGVRKIKQFQLSHATKPLKEKEVETMATLALERILKAENLLEFIFSDLRSRQDLVFAWLYQEYANCQGYSTAAPGGRSSLQGAVAGSYSNCLTNVLAQLFEMDDHHADMLFHRVLLEAPLLTDNAIIIVRKYCNVPEHTEAGMKTLSQLINNRPAHRHRFLEIMLEFTAHEKQEIRDLAIKAAKALHMNGKMQEEIEKYANQQLKKLLQPKPPTPLGAKLEDMPEAWTEETIKAHLYLHLGLLPSNHKLIHELANVYTATNADIKRAILRVLESPVKGMGMDSPELLTLVENCPKGSETLVMRVIHILTDKAVPSPQLVERIRDLYHKRVPDVRFLIPVLNGLSKAEVMEALPKLIKLNPMVVKEVFNRLMGSHVHGDSMYQSPLTPVELLVALHNIDPNKCDIKTTIKAANLCFAEKATYTQEVLAIVMQQLMEQDPLPTLLMRTVIQSMSMYPRLTGFVLNILQRLIVKKVWKQKKVWEGFIRCCQRAKPQSFQVLLQLPVSQLKDVFENCPDLKEPLLEHVQTFTENQKAHVNKSVMTFLEELPEKDNEKIDIDSQVEQQEKTPGPEPEVTCLGNSVENNAVSNLTAVKTVDSSFSSNSEKTKSGGMKTSARAGSRDIQDRENSGEKEQGSDRENTYEKERGSKDREESKDRDRMREKGASQERDRGRDRAGSRERDRGKDKDGERDRTREKEVEREAKERVRGRDRDVEKEREREGEAIREREREKTQDRGRDRDIDRERGRDKEVDKERSREKDRTRERSKERDRVRERGRSRDRSKERDRGRERAKSKDREKERGKEKGSSRDVDKEKDRSYDKERDRDEEKKRKDESLRPETMLEKITIKKEVEDTVPKESNAKGEEEKTPKSATAQTSRRPSSSSSKKK</sequence>
<evidence type="ECO:0000256" key="4">
    <source>
        <dbReference type="SAM" id="MobiDB-lite"/>
    </source>
</evidence>
<dbReference type="SUPFAM" id="SSF48371">
    <property type="entry name" value="ARM repeat"/>
    <property type="match status" value="1"/>
</dbReference>
<dbReference type="Pfam" id="PF12295">
    <property type="entry name" value="Symplekin_C"/>
    <property type="match status" value="1"/>
</dbReference>
<evidence type="ECO:0000313" key="8">
    <source>
        <dbReference type="Proteomes" id="UP000762676"/>
    </source>
</evidence>
<dbReference type="Proteomes" id="UP000762676">
    <property type="component" value="Unassembled WGS sequence"/>
</dbReference>
<evidence type="ECO:0000259" key="5">
    <source>
        <dbReference type="Pfam" id="PF11935"/>
    </source>
</evidence>
<comment type="subcellular location">
    <subcellularLocation>
        <location evidence="1">Nucleus</location>
    </subcellularLocation>
</comment>
<gene>
    <name evidence="7" type="ORF">ElyMa_004842000</name>
</gene>
<evidence type="ECO:0000259" key="6">
    <source>
        <dbReference type="Pfam" id="PF12295"/>
    </source>
</evidence>